<dbReference type="RefSeq" id="WP_203173323.1">
    <property type="nucleotide sequence ID" value="NZ_JAEVHM010000005.1"/>
</dbReference>
<organism evidence="1 2">
    <name type="scientific">Micromonospora parastrephiae</name>
    <dbReference type="NCBI Taxonomy" id="2806101"/>
    <lineage>
        <taxon>Bacteria</taxon>
        <taxon>Bacillati</taxon>
        <taxon>Actinomycetota</taxon>
        <taxon>Actinomycetes</taxon>
        <taxon>Micromonosporales</taxon>
        <taxon>Micromonosporaceae</taxon>
        <taxon>Micromonospora</taxon>
    </lineage>
</organism>
<protein>
    <submittedName>
        <fullName evidence="1">Uncharacterized protein</fullName>
    </submittedName>
</protein>
<dbReference type="EMBL" id="JAEVHM010000005">
    <property type="protein sequence ID" value="MBM0230838.1"/>
    <property type="molecule type" value="Genomic_DNA"/>
</dbReference>
<dbReference type="Proteomes" id="UP000601027">
    <property type="component" value="Unassembled WGS sequence"/>
</dbReference>
<gene>
    <name evidence="1" type="ORF">JNW91_02465</name>
</gene>
<evidence type="ECO:0000313" key="2">
    <source>
        <dbReference type="Proteomes" id="UP000601027"/>
    </source>
</evidence>
<evidence type="ECO:0000313" key="1">
    <source>
        <dbReference type="EMBL" id="MBM0230838.1"/>
    </source>
</evidence>
<name>A0ABS1XNK5_9ACTN</name>
<keyword evidence="2" id="KW-1185">Reference proteome</keyword>
<reference evidence="1 2" key="1">
    <citation type="submission" date="2021-01" db="EMBL/GenBank/DDBJ databases">
        <title>Draft genome sequence of Micromonospora sp. strain STR1_7.</title>
        <authorList>
            <person name="Karlyshev A."/>
            <person name="Jawad R."/>
        </authorList>
    </citation>
    <scope>NUCLEOTIDE SEQUENCE [LARGE SCALE GENOMIC DNA]</scope>
    <source>
        <strain evidence="1 2">STR1-7</strain>
    </source>
</reference>
<proteinExistence type="predicted"/>
<sequence length="60" mass="6299">MGRHRHACCDGVNDVPALAAALRTLQRAFAAELTPAQAAAAAAGARARRAELVYLRRAVT</sequence>
<accession>A0ABS1XNK5</accession>
<comment type="caution">
    <text evidence="1">The sequence shown here is derived from an EMBL/GenBank/DDBJ whole genome shotgun (WGS) entry which is preliminary data.</text>
</comment>